<reference evidence="3" key="1">
    <citation type="submission" date="2023-07" db="EMBL/GenBank/DDBJ databases">
        <title>A chromosome-level genome assembly of Lolium multiflorum.</title>
        <authorList>
            <person name="Chen Y."/>
            <person name="Copetti D."/>
            <person name="Kolliker R."/>
            <person name="Studer B."/>
        </authorList>
    </citation>
    <scope>NUCLEOTIDE SEQUENCE</scope>
    <source>
        <strain evidence="3">02402/16</strain>
        <tissue evidence="3">Leaf</tissue>
    </source>
</reference>
<feature type="region of interest" description="Disordered" evidence="1">
    <location>
        <begin position="25"/>
        <end position="49"/>
    </location>
</feature>
<accession>A0AAD8WZ99</accession>
<keyword evidence="4" id="KW-1185">Reference proteome</keyword>
<protein>
    <recommendedName>
        <fullName evidence="2">Reverse transcriptase domain-containing protein</fullName>
    </recommendedName>
</protein>
<dbReference type="SUPFAM" id="SSF56219">
    <property type="entry name" value="DNase I-like"/>
    <property type="match status" value="1"/>
</dbReference>
<name>A0AAD8WZ99_LOLMU</name>
<proteinExistence type="predicted"/>
<evidence type="ECO:0000259" key="2">
    <source>
        <dbReference type="PROSITE" id="PS50878"/>
    </source>
</evidence>
<dbReference type="InterPro" id="IPR005135">
    <property type="entry name" value="Endo/exonuclease/phosphatase"/>
</dbReference>
<dbReference type="Pfam" id="PF03372">
    <property type="entry name" value="Exo_endo_phos"/>
    <property type="match status" value="1"/>
</dbReference>
<feature type="compositionally biased region" description="Low complexity" evidence="1">
    <location>
        <begin position="295"/>
        <end position="310"/>
    </location>
</feature>
<dbReference type="InterPro" id="IPR036691">
    <property type="entry name" value="Endo/exonu/phosph_ase_sf"/>
</dbReference>
<dbReference type="PANTHER" id="PTHR33116:SF87">
    <property type="entry name" value="OS01G0158850 PROTEIN"/>
    <property type="match status" value="1"/>
</dbReference>
<feature type="domain" description="Reverse transcriptase" evidence="2">
    <location>
        <begin position="813"/>
        <end position="1091"/>
    </location>
</feature>
<dbReference type="PROSITE" id="PS50878">
    <property type="entry name" value="RT_POL"/>
    <property type="match status" value="1"/>
</dbReference>
<dbReference type="GO" id="GO:0003824">
    <property type="term" value="F:catalytic activity"/>
    <property type="evidence" value="ECO:0007669"/>
    <property type="project" value="InterPro"/>
</dbReference>
<feature type="compositionally biased region" description="Basic and acidic residues" evidence="1">
    <location>
        <begin position="243"/>
        <end position="253"/>
    </location>
</feature>
<dbReference type="EMBL" id="JAUUTY010000002">
    <property type="protein sequence ID" value="KAK1684031.1"/>
    <property type="molecule type" value="Genomic_DNA"/>
</dbReference>
<sequence length="1463" mass="162403">MSSTLIFGDRLCRKYIVFNKHGWKGSGKEKEKAADVTSLQGGGTGRSHALRMEGANSAPQLRRGMAGIGDQYGSNLGAFPFSSLGLGGTSRVLTTAEDADGQARKKALAGEPEESSLASGDTVSMVVDPAEARVCVSPAGEDRPPLFSQTVAMADSEMVVEGPQQVALGDMRAGEFGAQVEVEELLRDGPPAAAVSAKFGRSGVTYSRQPAAKGRRTKTVVVETTRKSTRNRGAAATPTMEKAQQRAAERNLEKGTPTEALSLIRAKVKAQAALAEVAASREAAELARAHAAREAAQAAQAEPGAAQPVVSQGSAARTAPAGGPLDTTPSGEGPTPDVLDDQMQGASRPDTSQGKRVHRHTCPVLADFSTAELRSLEVGGLFAWNHLPAVGHSGGMLLGFRDESFEVGAWRMGTFFLSATVLQRNNNMKWCFMLIYGPADHTCTEEFLGELELAVQQCPVPLVVAGDFNLIRSAQDKSNGNINWPRIRRFNDSIAAMSLREINRAGARFTWTNRQLCPIRCVLDRVFVSPAWEAAFPFCSVTRIGSDHNPLLLDSGEVTVRRPPRFFFQTWWFRVAGFGELINGKLHRYLHKLGPHWDSIDGWQCIARNLRQFLKGWGANLGKERRVFRAELLAQIDGLDRQADSDGLDEEGWALRYHLEDQLLLMDSLEEEYWRQHSRVRWTVLGDSCTAYFHAIANGRRRKCSIPRLVTDHGEVDEQLGLMEHVYSFYRGLMGARGEERVFSLHSDFWSGDQQILSAENLELELTFTPAELDEVLLSMRPDSAPGPDGLSVTFFKRFWGILREPILKILNDFVLGRVDVARLNFGVITLIPKVKGTDTIKQFRPIALINVIFKFVAKAYATRLAPIAHRTIDRSQTAFIRGRCLHEGVLALHEIAHELHAKRLGGLLLKLDFEKAYDRVNWDFLREILQRKGFSDMNVHRLMQLVMGGQTAINVNGEVGPFFRNARGVRQGDPLSSILFDFLVDGLAAMLAKANSAGHIRGVVSHLIPGGVTHLQYADDTLVMIEPSDLGIANLKFLLLCFENMSGLKINFDKSEVFVTGVTEPEQRRVAHMLNCKLGKLPMKYLGLPMSSRALRVADWEFLPEKVGHRVEPWQGLFLASAGRLELTNSCLSSLPMFAMGLYLLHDSTHEAMDRSRSRFFWEGVGKGRKYHMVDWATVCKPKQFGGLGILNTKTMNIALMLKWIWKYYQNTGGLWVDLLRAKYLGERDFFSQDVPARGSQFWNSIQKLKWYFKLGARHQVHNGKWTYFWLDWWSGRGPLRTRYPLLFGCCSNPFATVHSTRVVEGNPGEWRIQFRRQLGLAEKVEWDDLCREINGLPDAAGNDQISWSLESSGEYSTRSVYCGLMQGAAVTHFQEVWRTRVPPKIKVFLWQLIRGKLPSYEQVAKRRGPSNGLCALCGEVEDCNHIFFTCPMAVLEGSGQTEGSGVAGLGGGRGQEATCAD</sequence>
<dbReference type="Proteomes" id="UP001231189">
    <property type="component" value="Unassembled WGS sequence"/>
</dbReference>
<evidence type="ECO:0000313" key="3">
    <source>
        <dbReference type="EMBL" id="KAK1684031.1"/>
    </source>
</evidence>
<dbReference type="CDD" id="cd01650">
    <property type="entry name" value="RT_nLTR_like"/>
    <property type="match status" value="1"/>
</dbReference>
<dbReference type="InterPro" id="IPR026960">
    <property type="entry name" value="RVT-Znf"/>
</dbReference>
<dbReference type="Gene3D" id="3.60.10.10">
    <property type="entry name" value="Endonuclease/exonuclease/phosphatase"/>
    <property type="match status" value="1"/>
</dbReference>
<feature type="region of interest" description="Disordered" evidence="1">
    <location>
        <begin position="295"/>
        <end position="358"/>
    </location>
</feature>
<evidence type="ECO:0000256" key="1">
    <source>
        <dbReference type="SAM" id="MobiDB-lite"/>
    </source>
</evidence>
<dbReference type="InterPro" id="IPR000477">
    <property type="entry name" value="RT_dom"/>
</dbReference>
<dbReference type="Pfam" id="PF00078">
    <property type="entry name" value="RVT_1"/>
    <property type="match status" value="1"/>
</dbReference>
<dbReference type="InterPro" id="IPR043502">
    <property type="entry name" value="DNA/RNA_pol_sf"/>
</dbReference>
<feature type="region of interest" description="Disordered" evidence="1">
    <location>
        <begin position="225"/>
        <end position="256"/>
    </location>
</feature>
<comment type="caution">
    <text evidence="3">The sequence shown here is derived from an EMBL/GenBank/DDBJ whole genome shotgun (WGS) entry which is preliminary data.</text>
</comment>
<organism evidence="3 4">
    <name type="scientific">Lolium multiflorum</name>
    <name type="common">Italian ryegrass</name>
    <name type="synonym">Lolium perenne subsp. multiflorum</name>
    <dbReference type="NCBI Taxonomy" id="4521"/>
    <lineage>
        <taxon>Eukaryota</taxon>
        <taxon>Viridiplantae</taxon>
        <taxon>Streptophyta</taxon>
        <taxon>Embryophyta</taxon>
        <taxon>Tracheophyta</taxon>
        <taxon>Spermatophyta</taxon>
        <taxon>Magnoliopsida</taxon>
        <taxon>Liliopsida</taxon>
        <taxon>Poales</taxon>
        <taxon>Poaceae</taxon>
        <taxon>BOP clade</taxon>
        <taxon>Pooideae</taxon>
        <taxon>Poodae</taxon>
        <taxon>Poeae</taxon>
        <taxon>Poeae Chloroplast Group 2 (Poeae type)</taxon>
        <taxon>Loliodinae</taxon>
        <taxon>Loliinae</taxon>
        <taxon>Lolium</taxon>
    </lineage>
</organism>
<gene>
    <name evidence="3" type="ORF">QYE76_044879</name>
</gene>
<evidence type="ECO:0000313" key="4">
    <source>
        <dbReference type="Proteomes" id="UP001231189"/>
    </source>
</evidence>
<dbReference type="PANTHER" id="PTHR33116">
    <property type="entry name" value="REVERSE TRANSCRIPTASE ZINC-BINDING DOMAIN-CONTAINING PROTEIN-RELATED-RELATED"/>
    <property type="match status" value="1"/>
</dbReference>
<dbReference type="Pfam" id="PF13966">
    <property type="entry name" value="zf-RVT"/>
    <property type="match status" value="1"/>
</dbReference>
<dbReference type="SUPFAM" id="SSF56672">
    <property type="entry name" value="DNA/RNA polymerases"/>
    <property type="match status" value="1"/>
</dbReference>